<dbReference type="AlphaFoldDB" id="A0A812KF53"/>
<dbReference type="EMBL" id="CAJNDS010000705">
    <property type="protein sequence ID" value="CAE7229244.1"/>
    <property type="molecule type" value="Genomic_DNA"/>
</dbReference>
<organism evidence="2 3">
    <name type="scientific">Symbiodinium natans</name>
    <dbReference type="NCBI Taxonomy" id="878477"/>
    <lineage>
        <taxon>Eukaryota</taxon>
        <taxon>Sar</taxon>
        <taxon>Alveolata</taxon>
        <taxon>Dinophyceae</taxon>
        <taxon>Suessiales</taxon>
        <taxon>Symbiodiniaceae</taxon>
        <taxon>Symbiodinium</taxon>
    </lineage>
</organism>
<evidence type="ECO:0000313" key="3">
    <source>
        <dbReference type="Proteomes" id="UP000604046"/>
    </source>
</evidence>
<protein>
    <submittedName>
        <fullName evidence="2">Uncharacterized protein</fullName>
    </submittedName>
</protein>
<evidence type="ECO:0000313" key="2">
    <source>
        <dbReference type="EMBL" id="CAE7229244.1"/>
    </source>
</evidence>
<proteinExistence type="predicted"/>
<gene>
    <name evidence="2" type="ORF">SNAT2548_LOCUS9198</name>
</gene>
<keyword evidence="1" id="KW-1133">Transmembrane helix</keyword>
<accession>A0A812KF53</accession>
<reference evidence="2" key="1">
    <citation type="submission" date="2021-02" db="EMBL/GenBank/DDBJ databases">
        <authorList>
            <person name="Dougan E. K."/>
            <person name="Rhodes N."/>
            <person name="Thang M."/>
            <person name="Chan C."/>
        </authorList>
    </citation>
    <scope>NUCLEOTIDE SEQUENCE</scope>
</reference>
<sequence>MGLVVSSSGGGAAGGGGGGGFFFNMFYERYADGHQEGIKYVGAGRGDIETKLVEVGAGQGSYTKEASSTYGYRCRPACVCCCVFWCLLVLLFPLAWVCSVRAIFTGETCSIQADDPCEQCLGGPFLRDVVTAQARSQCCGVCPQIPCYDPVTTTEAPKYHEVVRRHYNTVVRKVPVNHYVKVQMPRPAPIIHTVHVVKPNAHFDCADGGDFATQTWSGRHKRWCCYKYRESCPHQVVDRNIYHHVTKIEKMQVPVPVQEPRPPPIVHNINQVYHVPSPPKYVHVPVPGPTIVKPVTINQDVPYPVRQPAKVITVKKPYTVKIRGRSHYVHVPVPSPPHIVPKYVVHTVTVHDYDCNSHFDQWYYTWSSAKKQWCCSHQDMGCAGSWHHHQHVVIVHHHHSKHYNCHAGLSNWYHGWSHVKKSWCCDHENLGCPGMAHGHWTSHTARVVHVVHGAGHGGYDCDAGFSNWEHGWSGKKKIYCCKRFNKGCQPYHCHHLQEQSSMWPQEKRDYCCGHFQIGCAATTLSPLGCDAPCTLNGQTSTCQERMDWTMEHTYAGKGNACNLAYSAVQVQCDVCRACSIQEAGCGVQGPGSDPYDCNAALGNWCRAWSPEKKVWCCQHEEKGCQSPDAKPNCDAGAGMIWKKVFISHHWTWQAVSAGGGVVSRPYACHAGLPNWATGWSVGKKNWCCSHEQLGCPGYHYGGGGGGHTHTVVTTHVVSGGGGGSFGGGASGGGSFGGGVSGGGSFGGAAYTFHGHPPSAAGSGMMWHWATSGGTGHWVQVHTHGGLAFDCFAGITAGWSGKKKHFCCMHFDKC</sequence>
<keyword evidence="1" id="KW-0812">Transmembrane</keyword>
<dbReference type="Proteomes" id="UP000604046">
    <property type="component" value="Unassembled WGS sequence"/>
</dbReference>
<keyword evidence="1" id="KW-0472">Membrane</keyword>
<keyword evidence="3" id="KW-1185">Reference proteome</keyword>
<feature type="transmembrane region" description="Helical" evidence="1">
    <location>
        <begin position="77"/>
        <end position="96"/>
    </location>
</feature>
<dbReference type="OrthoDB" id="406759at2759"/>
<name>A0A812KF53_9DINO</name>
<comment type="caution">
    <text evidence="2">The sequence shown here is derived from an EMBL/GenBank/DDBJ whole genome shotgun (WGS) entry which is preliminary data.</text>
</comment>
<evidence type="ECO:0000256" key="1">
    <source>
        <dbReference type="SAM" id="Phobius"/>
    </source>
</evidence>